<dbReference type="AlphaFoldDB" id="A0A6J6JFH9"/>
<gene>
    <name evidence="1" type="ORF">UFOPK2000_01017</name>
</gene>
<proteinExistence type="predicted"/>
<sequence>MIDVVIHRFGEMQHAAAAEITQVVQCRPAPPRKRIEEHAFTKGIVRDDDLVNAEFFNGLLKDESTRENDVGTTGVHPWKGFAFLYRTRRTERLHRQIDFITSHHKVVQRAWRCASPLRVHKRCNGFRSARRSNGDTESDSFNFAHHWCEHRSDVTTAGFDCAWVKSLTSEEPAGKANRAKFQASRSKSLTLLAHQNFRAAPTDIDNNKSLIKHWHRLQHTNVNKSGLFDPSDHIDNHACFVTSAVNKDVGVLGFAHGTCSNSNNIGIVNCGDLH</sequence>
<protein>
    <submittedName>
        <fullName evidence="1">Unannotated protein</fullName>
    </submittedName>
</protein>
<evidence type="ECO:0000313" key="1">
    <source>
        <dbReference type="EMBL" id="CAB4635907.1"/>
    </source>
</evidence>
<accession>A0A6J6JFH9</accession>
<organism evidence="1">
    <name type="scientific">freshwater metagenome</name>
    <dbReference type="NCBI Taxonomy" id="449393"/>
    <lineage>
        <taxon>unclassified sequences</taxon>
        <taxon>metagenomes</taxon>
        <taxon>ecological metagenomes</taxon>
    </lineage>
</organism>
<name>A0A6J6JFH9_9ZZZZ</name>
<dbReference type="EMBL" id="CAEZVK010000109">
    <property type="protein sequence ID" value="CAB4635907.1"/>
    <property type="molecule type" value="Genomic_DNA"/>
</dbReference>
<reference evidence="1" key="1">
    <citation type="submission" date="2020-05" db="EMBL/GenBank/DDBJ databases">
        <authorList>
            <person name="Chiriac C."/>
            <person name="Salcher M."/>
            <person name="Ghai R."/>
            <person name="Kavagutti S V."/>
        </authorList>
    </citation>
    <scope>NUCLEOTIDE SEQUENCE</scope>
</reference>